<evidence type="ECO:0000313" key="7">
    <source>
        <dbReference type="EMBL" id="KFC20883.1"/>
    </source>
</evidence>
<dbReference type="AlphaFoldDB" id="A0A085BEI8"/>
<gene>
    <name evidence="7" type="ORF">IO89_11625</name>
</gene>
<proteinExistence type="predicted"/>
<dbReference type="OrthoDB" id="1263582at2"/>
<dbReference type="Proteomes" id="UP000028623">
    <property type="component" value="Unassembled WGS sequence"/>
</dbReference>
<feature type="transmembrane region" description="Helical" evidence="5">
    <location>
        <begin position="171"/>
        <end position="189"/>
    </location>
</feature>
<dbReference type="Pfam" id="PF04893">
    <property type="entry name" value="Yip1"/>
    <property type="match status" value="1"/>
</dbReference>
<keyword evidence="8" id="KW-1185">Reference proteome</keyword>
<feature type="transmembrane region" description="Helical" evidence="5">
    <location>
        <begin position="57"/>
        <end position="76"/>
    </location>
</feature>
<dbReference type="STRING" id="421072.SAMN04488097_0202"/>
<dbReference type="InterPro" id="IPR006977">
    <property type="entry name" value="Yip1_dom"/>
</dbReference>
<dbReference type="RefSeq" id="WP_034976489.1">
    <property type="nucleotide sequence ID" value="NZ_FOFI01000001.1"/>
</dbReference>
<keyword evidence="2 5" id="KW-0812">Transmembrane</keyword>
<organism evidence="7 8">
    <name type="scientific">Epilithonimonas lactis</name>
    <dbReference type="NCBI Taxonomy" id="421072"/>
    <lineage>
        <taxon>Bacteria</taxon>
        <taxon>Pseudomonadati</taxon>
        <taxon>Bacteroidota</taxon>
        <taxon>Flavobacteriia</taxon>
        <taxon>Flavobacteriales</taxon>
        <taxon>Weeksellaceae</taxon>
        <taxon>Chryseobacterium group</taxon>
        <taxon>Epilithonimonas</taxon>
    </lineage>
</organism>
<comment type="subcellular location">
    <subcellularLocation>
        <location evidence="1">Membrane</location>
        <topology evidence="1">Multi-pass membrane protein</topology>
    </subcellularLocation>
</comment>
<reference evidence="7 8" key="1">
    <citation type="submission" date="2014-07" db="EMBL/GenBank/DDBJ databases">
        <title>Epilithonimonas lactis LMG 22401 Genome.</title>
        <authorList>
            <person name="Pipes S.E."/>
            <person name="Stropko S.J."/>
        </authorList>
    </citation>
    <scope>NUCLEOTIDE SEQUENCE [LARGE SCALE GENOMIC DNA]</scope>
    <source>
        <strain evidence="7 8">LMG 24401</strain>
    </source>
</reference>
<evidence type="ECO:0000256" key="5">
    <source>
        <dbReference type="SAM" id="Phobius"/>
    </source>
</evidence>
<keyword evidence="4 5" id="KW-0472">Membrane</keyword>
<accession>A0A085BEI8</accession>
<evidence type="ECO:0000256" key="4">
    <source>
        <dbReference type="ARBA" id="ARBA00023136"/>
    </source>
</evidence>
<keyword evidence="3 5" id="KW-1133">Transmembrane helix</keyword>
<feature type="domain" description="Yip1" evidence="6">
    <location>
        <begin position="7"/>
        <end position="185"/>
    </location>
</feature>
<feature type="transmembrane region" description="Helical" evidence="5">
    <location>
        <begin position="17"/>
        <end position="37"/>
    </location>
</feature>
<dbReference type="GO" id="GO:0016020">
    <property type="term" value="C:membrane"/>
    <property type="evidence" value="ECO:0007669"/>
    <property type="project" value="UniProtKB-SubCell"/>
</dbReference>
<comment type="caution">
    <text evidence="7">The sequence shown here is derived from an EMBL/GenBank/DDBJ whole genome shotgun (WGS) entry which is preliminary data.</text>
</comment>
<dbReference type="EMBL" id="JPLY01000004">
    <property type="protein sequence ID" value="KFC20883.1"/>
    <property type="molecule type" value="Genomic_DNA"/>
</dbReference>
<evidence type="ECO:0000256" key="1">
    <source>
        <dbReference type="ARBA" id="ARBA00004141"/>
    </source>
</evidence>
<evidence type="ECO:0000256" key="2">
    <source>
        <dbReference type="ARBA" id="ARBA00022692"/>
    </source>
</evidence>
<evidence type="ECO:0000256" key="3">
    <source>
        <dbReference type="ARBA" id="ARBA00022989"/>
    </source>
</evidence>
<dbReference type="eggNOG" id="ENOG5031FS5">
    <property type="taxonomic scope" value="Bacteria"/>
</dbReference>
<sequence>MNWKTIFNPFGRFDEKYLLGLGLISLIAIILINQWTSSYFTSIYRIDRMENFDFQKATISTIISYVSMIAVLFVLGKILYKKTRIIDIINTVLISQIPLIIILPFEKIEYTKVVTKRVIAYQDHPSGTFPILDFIFMFLTIAIAVGALVYSIVLFYNGFKTATNIKKWQHVTLFCIVTFLTVILCQIFNK</sequence>
<evidence type="ECO:0000259" key="6">
    <source>
        <dbReference type="Pfam" id="PF04893"/>
    </source>
</evidence>
<feature type="transmembrane region" description="Helical" evidence="5">
    <location>
        <begin position="134"/>
        <end position="159"/>
    </location>
</feature>
<protein>
    <recommendedName>
        <fullName evidence="6">Yip1 domain-containing protein</fullName>
    </recommendedName>
</protein>
<name>A0A085BEI8_9FLAO</name>
<feature type="transmembrane region" description="Helical" evidence="5">
    <location>
        <begin position="88"/>
        <end position="105"/>
    </location>
</feature>
<evidence type="ECO:0000313" key="8">
    <source>
        <dbReference type="Proteomes" id="UP000028623"/>
    </source>
</evidence>